<feature type="domain" description="RNA polymerase sigma-70" evidence="7">
    <location>
        <begin position="433"/>
        <end position="446"/>
    </location>
</feature>
<dbReference type="AlphaFoldDB" id="A0AAD3D9N1"/>
<dbReference type="GO" id="GO:0003677">
    <property type="term" value="F:DNA binding"/>
    <property type="evidence" value="ECO:0007669"/>
    <property type="project" value="UniProtKB-KW"/>
</dbReference>
<proteinExistence type="inferred from homology"/>
<dbReference type="InterPro" id="IPR000943">
    <property type="entry name" value="RNA_pol_sigma70"/>
</dbReference>
<keyword evidence="3" id="KW-0731">Sigma factor</keyword>
<dbReference type="SUPFAM" id="SSF88659">
    <property type="entry name" value="Sigma3 and sigma4 domains of RNA polymerase sigma factors"/>
    <property type="match status" value="1"/>
</dbReference>
<dbReference type="Proteomes" id="UP001054902">
    <property type="component" value="Unassembled WGS sequence"/>
</dbReference>
<keyword evidence="4" id="KW-0238">DNA-binding</keyword>
<protein>
    <recommendedName>
        <fullName evidence="7">RNA polymerase sigma-70 domain-containing protein</fullName>
    </recommendedName>
</protein>
<dbReference type="SUPFAM" id="SSF88946">
    <property type="entry name" value="Sigma2 domain of RNA polymerase sigma factors"/>
    <property type="match status" value="1"/>
</dbReference>
<accession>A0AAD3D9N1</accession>
<dbReference type="InterPro" id="IPR013324">
    <property type="entry name" value="RNA_pol_sigma_r3/r4-like"/>
</dbReference>
<dbReference type="InterPro" id="IPR014284">
    <property type="entry name" value="RNA_pol_sigma-70_dom"/>
</dbReference>
<dbReference type="EMBL" id="BLLK01000062">
    <property type="protein sequence ID" value="GFH58604.1"/>
    <property type="molecule type" value="Genomic_DNA"/>
</dbReference>
<evidence type="ECO:0000256" key="5">
    <source>
        <dbReference type="ARBA" id="ARBA00023163"/>
    </source>
</evidence>
<evidence type="ECO:0000256" key="6">
    <source>
        <dbReference type="SAM" id="MobiDB-lite"/>
    </source>
</evidence>
<dbReference type="InterPro" id="IPR007630">
    <property type="entry name" value="RNA_pol_sigma70_r4"/>
</dbReference>
<dbReference type="Gene3D" id="1.20.140.160">
    <property type="match status" value="1"/>
</dbReference>
<dbReference type="NCBIfam" id="TIGR02937">
    <property type="entry name" value="sigma70-ECF"/>
    <property type="match status" value="1"/>
</dbReference>
<dbReference type="InterPro" id="IPR050239">
    <property type="entry name" value="Sigma-70_RNA_pol_init_factors"/>
</dbReference>
<evidence type="ECO:0000313" key="8">
    <source>
        <dbReference type="EMBL" id="GFH58604.1"/>
    </source>
</evidence>
<organism evidence="8 9">
    <name type="scientific">Chaetoceros tenuissimus</name>
    <dbReference type="NCBI Taxonomy" id="426638"/>
    <lineage>
        <taxon>Eukaryota</taxon>
        <taxon>Sar</taxon>
        <taxon>Stramenopiles</taxon>
        <taxon>Ochrophyta</taxon>
        <taxon>Bacillariophyta</taxon>
        <taxon>Coscinodiscophyceae</taxon>
        <taxon>Chaetocerotophycidae</taxon>
        <taxon>Chaetocerotales</taxon>
        <taxon>Chaetocerotaceae</taxon>
        <taxon>Chaetoceros</taxon>
    </lineage>
</organism>
<evidence type="ECO:0000313" key="9">
    <source>
        <dbReference type="Proteomes" id="UP001054902"/>
    </source>
</evidence>
<gene>
    <name evidence="8" type="ORF">CTEN210_15080</name>
</gene>
<dbReference type="PANTHER" id="PTHR30603:SF47">
    <property type="entry name" value="RNA POLYMERASE SIGMA FACTOR SIGD, CHLOROPLASTIC"/>
    <property type="match status" value="1"/>
</dbReference>
<feature type="compositionally biased region" description="Polar residues" evidence="6">
    <location>
        <begin position="273"/>
        <end position="294"/>
    </location>
</feature>
<dbReference type="Pfam" id="PF04542">
    <property type="entry name" value="Sigma70_r2"/>
    <property type="match status" value="1"/>
</dbReference>
<comment type="similarity">
    <text evidence="1">Belongs to the sigma-70 factor family.</text>
</comment>
<evidence type="ECO:0000256" key="1">
    <source>
        <dbReference type="ARBA" id="ARBA00007788"/>
    </source>
</evidence>
<evidence type="ECO:0000259" key="7">
    <source>
        <dbReference type="PROSITE" id="PS00715"/>
    </source>
</evidence>
<keyword evidence="9" id="KW-1185">Reference proteome</keyword>
<dbReference type="InterPro" id="IPR007627">
    <property type="entry name" value="RNA_pol_sigma70_r2"/>
</dbReference>
<dbReference type="GO" id="GO:0006352">
    <property type="term" value="P:DNA-templated transcription initiation"/>
    <property type="evidence" value="ECO:0007669"/>
    <property type="project" value="InterPro"/>
</dbReference>
<evidence type="ECO:0000256" key="4">
    <source>
        <dbReference type="ARBA" id="ARBA00023125"/>
    </source>
</evidence>
<dbReference type="GO" id="GO:0016987">
    <property type="term" value="F:sigma factor activity"/>
    <property type="evidence" value="ECO:0007669"/>
    <property type="project" value="UniProtKB-KW"/>
</dbReference>
<dbReference type="Gene3D" id="1.10.601.10">
    <property type="entry name" value="RNA Polymerase Primary Sigma Factor"/>
    <property type="match status" value="1"/>
</dbReference>
<dbReference type="PANTHER" id="PTHR30603">
    <property type="entry name" value="RNA POLYMERASE SIGMA FACTOR RPO"/>
    <property type="match status" value="1"/>
</dbReference>
<evidence type="ECO:0000256" key="3">
    <source>
        <dbReference type="ARBA" id="ARBA00023082"/>
    </source>
</evidence>
<name>A0AAD3D9N1_9STRA</name>
<keyword evidence="2" id="KW-0805">Transcription regulation</keyword>
<keyword evidence="5" id="KW-0804">Transcription</keyword>
<evidence type="ECO:0000256" key="2">
    <source>
        <dbReference type="ARBA" id="ARBA00023015"/>
    </source>
</evidence>
<dbReference type="PRINTS" id="PR00046">
    <property type="entry name" value="SIGMA70FCT"/>
</dbReference>
<dbReference type="InterPro" id="IPR013325">
    <property type="entry name" value="RNA_pol_sigma_r2"/>
</dbReference>
<sequence>MGDYTENDVHADSSCVNKPLHHEDHDVRYAKSSKISRKFSSLVALSLGLVSVDAIAINGKSGGTHFNQLSSGNGNALALLNEARKIHKQRSKSKVDGVSSDLKDNRPFRIRKSFLGGDSNKDSWKNLFDGELSLDQFENLEESPQDAFISSRVEENLPSINSFRTSLGSDIPDMELQLQVEAAKVRAMARGNTSDAATIEFMDLHHEQKKKRSINTGVHHDSRGNGPSAVEMVAMSAMPSQLPELATSVLNRDDSMHTSNVEQKQRLQRNTRKSTATRNTATDAQQSRAAVSKIPSKNVSTIMKARKAAMESSNMQHHATSKKSLDSNRSGRVSHEEELQLARIIQRGVELHNIKSKFENENGRDITRQEWAELAKLESPKQLRRLVSDYRKAKNKLVMANMGLVHAVVRARMGMSGSAAKDAVGKNGISYEEMVQEGSLGLLRAAELFDPSRGLRFSTYATIWIKGVLGNSNVSDTISVPLREKTKYNKIQTSIADLQMEFGANDASYKPTDEEISERSGIDVETVKQVMRKMRRAKNVLSLDYQYETKGRSGVVEGEYEALSNDKNLMDDVDLVERLHVRADVIAAIVRNLDPREARLIRLRYGLNDGRMRTIKDCAEAMGISQARAQQLAAGCLKKLREADDAESLQEYLLSVA</sequence>
<reference evidence="8 9" key="1">
    <citation type="journal article" date="2021" name="Sci. Rep.">
        <title>The genome of the diatom Chaetoceros tenuissimus carries an ancient integrated fragment of an extant virus.</title>
        <authorList>
            <person name="Hongo Y."/>
            <person name="Kimura K."/>
            <person name="Takaki Y."/>
            <person name="Yoshida Y."/>
            <person name="Baba S."/>
            <person name="Kobayashi G."/>
            <person name="Nagasaki K."/>
            <person name="Hano T."/>
            <person name="Tomaru Y."/>
        </authorList>
    </citation>
    <scope>NUCLEOTIDE SEQUENCE [LARGE SCALE GENOMIC DNA]</scope>
    <source>
        <strain evidence="8 9">NIES-3715</strain>
    </source>
</reference>
<dbReference type="Pfam" id="PF04545">
    <property type="entry name" value="Sigma70_r4"/>
    <property type="match status" value="1"/>
</dbReference>
<comment type="caution">
    <text evidence="8">The sequence shown here is derived from an EMBL/GenBank/DDBJ whole genome shotgun (WGS) entry which is preliminary data.</text>
</comment>
<feature type="region of interest" description="Disordered" evidence="6">
    <location>
        <begin position="309"/>
        <end position="334"/>
    </location>
</feature>
<dbReference type="PROSITE" id="PS00715">
    <property type="entry name" value="SIGMA70_1"/>
    <property type="match status" value="1"/>
</dbReference>
<feature type="region of interest" description="Disordered" evidence="6">
    <location>
        <begin position="256"/>
        <end position="294"/>
    </location>
</feature>